<dbReference type="EMBL" id="CSBK01004535">
    <property type="protein sequence ID" value="CPB98057.1"/>
    <property type="molecule type" value="Genomic_DNA"/>
</dbReference>
<dbReference type="EMBL" id="CNFU01001073">
    <property type="protein sequence ID" value="CKS98325.1"/>
    <property type="molecule type" value="Genomic_DNA"/>
</dbReference>
<reference evidence="3" key="1">
    <citation type="submission" date="2015-03" db="EMBL/GenBank/DDBJ databases">
        <authorList>
            <consortium name="Pathogen Informatics"/>
            <person name="Murphy D."/>
        </authorList>
    </citation>
    <scope>NUCLEOTIDE SEQUENCE</scope>
    <source>
        <strain evidence="3">N09902308</strain>
    </source>
</reference>
<evidence type="ECO:0000313" key="6">
    <source>
        <dbReference type="Proteomes" id="UP000049023"/>
    </source>
</evidence>
<proteinExistence type="predicted"/>
<protein>
    <submittedName>
        <fullName evidence="2">Uncharacterized protein</fullName>
    </submittedName>
</protein>
<dbReference type="Proteomes" id="UP000049023">
    <property type="component" value="Unassembled WGS sequence"/>
</dbReference>
<evidence type="ECO:0000313" key="5">
    <source>
        <dbReference type="Proteomes" id="UP000046947"/>
    </source>
</evidence>
<reference evidence="4 5" key="2">
    <citation type="submission" date="2015-03" db="EMBL/GenBank/DDBJ databases">
        <authorList>
            <consortium name="Pathogen Informatics"/>
        </authorList>
    </citation>
    <scope>NUCLEOTIDE SEQUENCE [LARGE SCALE GENOMIC DNA]</scope>
    <source>
        <strain evidence="2 6">Bir 187</strain>
        <strain evidence="1 5">H09601792</strain>
        <strain evidence="4">N09902308</strain>
    </source>
</reference>
<gene>
    <name evidence="1" type="ORF">ERS007688_04640</name>
    <name evidence="3" type="ORF">ERS007739_05502</name>
    <name evidence="2" type="ORF">ERS027661_03787</name>
</gene>
<sequence length="42" mass="4476">MNSEPNAMISKNHLDSGILVATPPAMARIKYADDTTQISTTA</sequence>
<evidence type="ECO:0000313" key="3">
    <source>
        <dbReference type="EMBL" id="CPB98057.1"/>
    </source>
</evidence>
<dbReference type="AlphaFoldDB" id="A0A655AGE7"/>
<name>A0A655AGE7_MYCTX</name>
<organism evidence="2 6">
    <name type="scientific">Mycobacterium tuberculosis</name>
    <dbReference type="NCBI Taxonomy" id="1773"/>
    <lineage>
        <taxon>Bacteria</taxon>
        <taxon>Bacillati</taxon>
        <taxon>Actinomycetota</taxon>
        <taxon>Actinomycetes</taxon>
        <taxon>Mycobacteriales</taxon>
        <taxon>Mycobacteriaceae</taxon>
        <taxon>Mycobacterium</taxon>
        <taxon>Mycobacterium tuberculosis complex</taxon>
    </lineage>
</organism>
<evidence type="ECO:0000313" key="4">
    <source>
        <dbReference type="Proteomes" id="UP000039021"/>
    </source>
</evidence>
<evidence type="ECO:0000313" key="2">
    <source>
        <dbReference type="EMBL" id="CKS98325.1"/>
    </source>
</evidence>
<dbReference type="Proteomes" id="UP000039021">
    <property type="component" value="Unassembled WGS sequence"/>
</dbReference>
<dbReference type="EMBL" id="CFOH01001552">
    <property type="protein sequence ID" value="CFE87436.1"/>
    <property type="molecule type" value="Genomic_DNA"/>
</dbReference>
<dbReference type="Proteomes" id="UP000046947">
    <property type="component" value="Unassembled WGS sequence"/>
</dbReference>
<evidence type="ECO:0000313" key="1">
    <source>
        <dbReference type="EMBL" id="CFE87436.1"/>
    </source>
</evidence>
<accession>A0A655AGE7</accession>